<keyword evidence="3 6" id="KW-0812">Transmembrane</keyword>
<dbReference type="EMBL" id="BAABRO010000028">
    <property type="protein sequence ID" value="GAA5510808.1"/>
    <property type="molecule type" value="Genomic_DNA"/>
</dbReference>
<keyword evidence="4 6" id="KW-1133">Transmembrane helix</keyword>
<dbReference type="PANTHER" id="PTHR43461:SF1">
    <property type="entry name" value="TRANSMEMBRANE PROTEIN 256"/>
    <property type="match status" value="1"/>
</dbReference>
<comment type="similarity">
    <text evidence="2">Belongs to the UPF0382 family.</text>
</comment>
<name>A0ABP9W0C6_9BACT</name>
<evidence type="ECO:0000256" key="5">
    <source>
        <dbReference type="ARBA" id="ARBA00023136"/>
    </source>
</evidence>
<feature type="transmembrane region" description="Helical" evidence="6">
    <location>
        <begin position="114"/>
        <end position="137"/>
    </location>
</feature>
<evidence type="ECO:0000256" key="3">
    <source>
        <dbReference type="ARBA" id="ARBA00022692"/>
    </source>
</evidence>
<accession>A0ABP9W0C6</accession>
<gene>
    <name evidence="7" type="primary">ywdK</name>
    <name evidence="7" type="ORF">Rcae01_06318</name>
</gene>
<organism evidence="7 8">
    <name type="scientific">Novipirellula caenicola</name>
    <dbReference type="NCBI Taxonomy" id="1536901"/>
    <lineage>
        <taxon>Bacteria</taxon>
        <taxon>Pseudomonadati</taxon>
        <taxon>Planctomycetota</taxon>
        <taxon>Planctomycetia</taxon>
        <taxon>Pirellulales</taxon>
        <taxon>Pirellulaceae</taxon>
        <taxon>Novipirellula</taxon>
    </lineage>
</organism>
<comment type="subcellular location">
    <subcellularLocation>
        <location evidence="1">Membrane</location>
        <topology evidence="1">Multi-pass membrane protein</topology>
    </subcellularLocation>
</comment>
<comment type="caution">
    <text evidence="7">The sequence shown here is derived from an EMBL/GenBank/DDBJ whole genome shotgun (WGS) entry which is preliminary data.</text>
</comment>
<sequence>MIGTELIGTELQRRTLVAAAVCGALAVLFGAFGAHGLPDFLQSRGLDAETIIKRSGQFDVAARYHLVHAVVLLVIAAIPFGSDRIRRVAAWLMLLGILFFSGSLYLLVALNTPWLGAVTPIGGLLWIAGWLSLLGLAKRPEAVDR</sequence>
<dbReference type="PANTHER" id="PTHR43461">
    <property type="entry name" value="TRANSMEMBRANE PROTEIN 256"/>
    <property type="match status" value="1"/>
</dbReference>
<proteinExistence type="inferred from homology"/>
<evidence type="ECO:0000256" key="2">
    <source>
        <dbReference type="ARBA" id="ARBA00009694"/>
    </source>
</evidence>
<protein>
    <submittedName>
        <fullName evidence="7">UPF0382 membrane protein YwdK</fullName>
    </submittedName>
</protein>
<evidence type="ECO:0000256" key="1">
    <source>
        <dbReference type="ARBA" id="ARBA00004141"/>
    </source>
</evidence>
<feature type="transmembrane region" description="Helical" evidence="6">
    <location>
        <begin position="88"/>
        <end position="108"/>
    </location>
</feature>
<keyword evidence="8" id="KW-1185">Reference proteome</keyword>
<evidence type="ECO:0000256" key="6">
    <source>
        <dbReference type="SAM" id="Phobius"/>
    </source>
</evidence>
<dbReference type="InterPro" id="IPR006696">
    <property type="entry name" value="DUF423"/>
</dbReference>
<feature type="transmembrane region" description="Helical" evidence="6">
    <location>
        <begin position="16"/>
        <end position="37"/>
    </location>
</feature>
<feature type="transmembrane region" description="Helical" evidence="6">
    <location>
        <begin position="62"/>
        <end position="81"/>
    </location>
</feature>
<evidence type="ECO:0000313" key="8">
    <source>
        <dbReference type="Proteomes" id="UP001416858"/>
    </source>
</evidence>
<dbReference type="RefSeq" id="WP_345689029.1">
    <property type="nucleotide sequence ID" value="NZ_BAABRO010000028.1"/>
</dbReference>
<dbReference type="Pfam" id="PF04241">
    <property type="entry name" value="DUF423"/>
    <property type="match status" value="1"/>
</dbReference>
<keyword evidence="5 6" id="KW-0472">Membrane</keyword>
<evidence type="ECO:0000313" key="7">
    <source>
        <dbReference type="EMBL" id="GAA5510808.1"/>
    </source>
</evidence>
<reference evidence="7 8" key="1">
    <citation type="submission" date="2024-02" db="EMBL/GenBank/DDBJ databases">
        <title>Rhodopirellula caenicola NBRC 110016.</title>
        <authorList>
            <person name="Ichikawa N."/>
            <person name="Katano-Makiyama Y."/>
            <person name="Hidaka K."/>
        </authorList>
    </citation>
    <scope>NUCLEOTIDE SEQUENCE [LARGE SCALE GENOMIC DNA]</scope>
    <source>
        <strain evidence="7 8">NBRC 110016</strain>
    </source>
</reference>
<evidence type="ECO:0000256" key="4">
    <source>
        <dbReference type="ARBA" id="ARBA00022989"/>
    </source>
</evidence>
<dbReference type="Proteomes" id="UP001416858">
    <property type="component" value="Unassembled WGS sequence"/>
</dbReference>